<dbReference type="InterPro" id="IPR027463">
    <property type="entry name" value="AcrB_DN_DC_subdom"/>
</dbReference>
<dbReference type="FunFam" id="3.30.2090.10:FF:000001">
    <property type="entry name" value="Efflux pump membrane transporter"/>
    <property type="match status" value="1"/>
</dbReference>
<dbReference type="KEGG" id="plal:FXN65_12185"/>
<feature type="transmembrane region" description="Helical" evidence="9">
    <location>
        <begin position="879"/>
        <end position="901"/>
    </location>
</feature>
<keyword evidence="11" id="KW-1185">Reference proteome</keyword>
<dbReference type="AlphaFoldDB" id="A0A5J6QK55"/>
<feature type="transmembrane region" description="Helical" evidence="9">
    <location>
        <begin position="980"/>
        <end position="1001"/>
    </location>
</feature>
<dbReference type="RefSeq" id="WP_151133449.1">
    <property type="nucleotide sequence ID" value="NZ_CP043311.1"/>
</dbReference>
<dbReference type="Proteomes" id="UP000327179">
    <property type="component" value="Chromosome"/>
</dbReference>
<evidence type="ECO:0000256" key="3">
    <source>
        <dbReference type="ARBA" id="ARBA00022448"/>
    </source>
</evidence>
<dbReference type="FunFam" id="3.30.70.1430:FF:000002">
    <property type="entry name" value="Efflux pump membrane transporter"/>
    <property type="match status" value="1"/>
</dbReference>
<protein>
    <recommendedName>
        <fullName evidence="9">Efflux pump membrane transporter</fullName>
    </recommendedName>
</protein>
<dbReference type="FunFam" id="3.30.2090.10:FF:000007">
    <property type="entry name" value="Efflux pump membrane transporter"/>
    <property type="match status" value="1"/>
</dbReference>
<dbReference type="SUPFAM" id="SSF82693">
    <property type="entry name" value="Multidrug efflux transporter AcrB pore domain, PN1, PN2, PC1 and PC2 subdomains"/>
    <property type="match status" value="4"/>
</dbReference>
<evidence type="ECO:0000256" key="8">
    <source>
        <dbReference type="ARBA" id="ARBA00023136"/>
    </source>
</evidence>
<feature type="transmembrane region" description="Helical" evidence="9">
    <location>
        <begin position="12"/>
        <end position="34"/>
    </location>
</feature>
<evidence type="ECO:0000256" key="9">
    <source>
        <dbReference type="RuleBase" id="RU364070"/>
    </source>
</evidence>
<keyword evidence="4" id="KW-1003">Cell membrane</keyword>
<dbReference type="EMBL" id="CP043311">
    <property type="protein sequence ID" value="QEY62793.1"/>
    <property type="molecule type" value="Genomic_DNA"/>
</dbReference>
<reference evidence="10 11" key="1">
    <citation type="submission" date="2019-08" db="EMBL/GenBank/DDBJ databases">
        <title>Whole-genome Sequencing of e-waste polymer degrading bacterium Pseudomonas sp. strain PE08.</title>
        <authorList>
            <person name="Kirdat K."/>
            <person name="Debbarma P."/>
            <person name="Narawade N."/>
            <person name="Suyal D."/>
            <person name="Thorat V."/>
            <person name="Shouche Y."/>
            <person name="Goel R."/>
            <person name="Yadav A."/>
        </authorList>
    </citation>
    <scope>NUCLEOTIDE SEQUENCE [LARGE SCALE GENOMIC DNA]</scope>
    <source>
        <strain evidence="10 11">PE08</strain>
    </source>
</reference>
<sequence>MNFSQFFIQRPIFAAVLSLLILIGGAISLFQLPISEYPEVVPPTVVVRATFPGANPKVIGETVASPLEQAIVGVEGMLYMSSQATADGKLTLTITFALGTDLDNAQVQVQNRVTRTEPKLPEEVTRIGITVDKASPDLTMVVHLTSPDNRYDMLYLSNYAALNVKDELARLDGVGDVQLFGMGDYSLRVWLDPNKVASRNLTATDVVNAIREQNRQVAAGALGAPPSNAGNSFQLSINTQGRLVTEEEFENIIIRSGEDGEITRLKDIARVELGSSQYALRSLLNNQPAVAIPVFQRPGSNAIEISDAVRARMAELKQNFPQGMDYEIVYDPTIFVRGSIEAVVHTLLEAIVLVVLVVILFLQTWRASIIPLAAVPVSLIGTFAVMHLFGFSLNALSLFGLVLAIGIVVDDAIVVVENVERNIGLGKSPIDATRQAMKEVTGPIIATALVLCAVFVPTAFISGLTGQFYQQFALTIAISTVISAFNSLTLSPALAAVLLKDHHAPKDRFSRVLDKLFGGWLFGPFNRMFERAGGGYVGTVRRVLRGSSIALVVYGGLLVLGYLGFSSTPTGFVPQQDKQYLVAFAQLPDAATLDRTEAVIKRMSEIASKHPGVENTVAFPGLSINGFTNSPNSGIVFTPLKPFDERKDPSMSAGAIAAELNKQFADIQDAYIAIFPPPPVQGLGTIGGFRLQVEDRGNLGYEELYKQTQNIIAKARQLPELNPMSVFTSYQVNVPQVDAAIDREKAKTHGVAISDIFDTMQVYLGSLYANDFNRFGRTYQVNVQAEQQFRLEPEQIGQLKVRNNRGEMIPLSTFVKVENSSGPDRVMHYNGFITAEINGAAAPGYSSGQAEAAIARLLDEELPNGMTYEWTDLTFQQILAGNTAVFIFPLCVLLAFLVLAAQYESWSLPLAVILIVPTVLFSAITGVILAGSDNNIFTQIGLIVLVGLACKNAILIVEFAKEKQEEGLDRIAAVLEACRLRLRPILMTSIAFIMGVVPLVISSGAGAEMRHAMGVAVFSGMIGVTFFGLLLTPVFYVLIRGFVEKGEARKAARAQKLKEAHA</sequence>
<comment type="subcellular location">
    <subcellularLocation>
        <location evidence="1 9">Cell inner membrane</location>
        <topology evidence="1 9">Multi-pass membrane protein</topology>
    </subcellularLocation>
</comment>
<dbReference type="Gene3D" id="3.30.70.1440">
    <property type="entry name" value="Multidrug efflux transporter AcrB pore domain"/>
    <property type="match status" value="1"/>
</dbReference>
<proteinExistence type="inferred from homology"/>
<dbReference type="GO" id="GO:0042910">
    <property type="term" value="F:xenobiotic transmembrane transporter activity"/>
    <property type="evidence" value="ECO:0007669"/>
    <property type="project" value="TreeGrafter"/>
</dbReference>
<dbReference type="SUPFAM" id="SSF82714">
    <property type="entry name" value="Multidrug efflux transporter AcrB TolC docking domain, DN and DC subdomains"/>
    <property type="match status" value="2"/>
</dbReference>
<dbReference type="Pfam" id="PF00873">
    <property type="entry name" value="ACR_tran"/>
    <property type="match status" value="1"/>
</dbReference>
<evidence type="ECO:0000313" key="11">
    <source>
        <dbReference type="Proteomes" id="UP000327179"/>
    </source>
</evidence>
<evidence type="ECO:0000256" key="1">
    <source>
        <dbReference type="ARBA" id="ARBA00004429"/>
    </source>
</evidence>
<dbReference type="Gene3D" id="3.30.70.1320">
    <property type="entry name" value="Multidrug efflux transporter AcrB pore domain like"/>
    <property type="match status" value="1"/>
</dbReference>
<dbReference type="Gene3D" id="3.30.2090.10">
    <property type="entry name" value="Multidrug efflux transporter AcrB TolC docking domain, DN and DC subdomains"/>
    <property type="match status" value="2"/>
</dbReference>
<dbReference type="InterPro" id="IPR004764">
    <property type="entry name" value="MdtF-like"/>
</dbReference>
<keyword evidence="6 9" id="KW-0812">Transmembrane</keyword>
<evidence type="ECO:0000256" key="6">
    <source>
        <dbReference type="ARBA" id="ARBA00022692"/>
    </source>
</evidence>
<feature type="transmembrane region" description="Helical" evidence="9">
    <location>
        <begin position="472"/>
        <end position="499"/>
    </location>
</feature>
<dbReference type="NCBIfam" id="TIGR00915">
    <property type="entry name" value="2A0602"/>
    <property type="match status" value="1"/>
</dbReference>
<feature type="transmembrane region" description="Helical" evidence="9">
    <location>
        <begin position="342"/>
        <end position="362"/>
    </location>
</feature>
<feature type="transmembrane region" description="Helical" evidence="9">
    <location>
        <begin position="548"/>
        <end position="565"/>
    </location>
</feature>
<dbReference type="PRINTS" id="PR00702">
    <property type="entry name" value="ACRIFLAVINRP"/>
</dbReference>
<dbReference type="PANTHER" id="PTHR32063">
    <property type="match status" value="1"/>
</dbReference>
<evidence type="ECO:0000256" key="4">
    <source>
        <dbReference type="ARBA" id="ARBA00022475"/>
    </source>
</evidence>
<gene>
    <name evidence="10" type="ORF">FXN65_12185</name>
</gene>
<keyword evidence="5 9" id="KW-0997">Cell inner membrane</keyword>
<dbReference type="Gene3D" id="1.20.1640.10">
    <property type="entry name" value="Multidrug efflux transporter AcrB transmembrane domain"/>
    <property type="match status" value="2"/>
</dbReference>
<keyword evidence="3 9" id="KW-0813">Transport</keyword>
<dbReference type="GO" id="GO:0015562">
    <property type="term" value="F:efflux transmembrane transporter activity"/>
    <property type="evidence" value="ECO:0007669"/>
    <property type="project" value="InterPro"/>
</dbReference>
<dbReference type="FunFam" id="1.20.1640.10:FF:000001">
    <property type="entry name" value="Efflux pump membrane transporter"/>
    <property type="match status" value="1"/>
</dbReference>
<dbReference type="PANTHER" id="PTHR32063:SF11">
    <property type="entry name" value="CATION OR DRUG EFFLUX SYSTEM PROTEIN"/>
    <property type="match status" value="1"/>
</dbReference>
<feature type="transmembrane region" description="Helical" evidence="9">
    <location>
        <begin position="1013"/>
        <end position="1039"/>
    </location>
</feature>
<dbReference type="FunFam" id="3.30.70.1430:FF:000001">
    <property type="entry name" value="Efflux pump membrane transporter"/>
    <property type="match status" value="1"/>
</dbReference>
<organism evidence="10 11">
    <name type="scientific">Metapseudomonas lalkuanensis</name>
    <dbReference type="NCBI Taxonomy" id="2604832"/>
    <lineage>
        <taxon>Bacteria</taxon>
        <taxon>Pseudomonadati</taxon>
        <taxon>Pseudomonadota</taxon>
        <taxon>Gammaproteobacteria</taxon>
        <taxon>Pseudomonadales</taxon>
        <taxon>Pseudomonadaceae</taxon>
        <taxon>Metapseudomonas</taxon>
    </lineage>
</organism>
<evidence type="ECO:0000256" key="7">
    <source>
        <dbReference type="ARBA" id="ARBA00022989"/>
    </source>
</evidence>
<keyword evidence="7 9" id="KW-1133">Transmembrane helix</keyword>
<feature type="transmembrane region" description="Helical" evidence="9">
    <location>
        <begin position="440"/>
        <end position="460"/>
    </location>
</feature>
<dbReference type="GO" id="GO:0005886">
    <property type="term" value="C:plasma membrane"/>
    <property type="evidence" value="ECO:0007669"/>
    <property type="project" value="UniProtKB-SubCell"/>
</dbReference>
<name>A0A5J6QK55_9GAMM</name>
<dbReference type="Gene3D" id="3.30.70.1430">
    <property type="entry name" value="Multidrug efflux transporter AcrB pore domain"/>
    <property type="match status" value="2"/>
</dbReference>
<dbReference type="SUPFAM" id="SSF82866">
    <property type="entry name" value="Multidrug efflux transporter AcrB transmembrane domain"/>
    <property type="match status" value="2"/>
</dbReference>
<comment type="similarity">
    <text evidence="2 9">Belongs to the resistance-nodulation-cell division (RND) (TC 2.A.6) family.</text>
</comment>
<evidence type="ECO:0000256" key="2">
    <source>
        <dbReference type="ARBA" id="ARBA00010942"/>
    </source>
</evidence>
<evidence type="ECO:0000256" key="5">
    <source>
        <dbReference type="ARBA" id="ARBA00022519"/>
    </source>
</evidence>
<dbReference type="NCBIfam" id="NF000282">
    <property type="entry name" value="RND_permease_1"/>
    <property type="match status" value="1"/>
</dbReference>
<evidence type="ECO:0000313" key="10">
    <source>
        <dbReference type="EMBL" id="QEY62793.1"/>
    </source>
</evidence>
<feature type="transmembrane region" description="Helical" evidence="9">
    <location>
        <begin position="908"/>
        <end position="930"/>
    </location>
</feature>
<dbReference type="GO" id="GO:0009636">
    <property type="term" value="P:response to toxic substance"/>
    <property type="evidence" value="ECO:0007669"/>
    <property type="project" value="UniProtKB-ARBA"/>
</dbReference>
<feature type="transmembrane region" description="Helical" evidence="9">
    <location>
        <begin position="395"/>
        <end position="419"/>
    </location>
</feature>
<accession>A0A5J6QK55</accession>
<feature type="transmembrane region" description="Helical" evidence="9">
    <location>
        <begin position="369"/>
        <end position="389"/>
    </location>
</feature>
<keyword evidence="8 9" id="KW-0472">Membrane</keyword>
<feature type="transmembrane region" description="Helical" evidence="9">
    <location>
        <begin position="936"/>
        <end position="959"/>
    </location>
</feature>
<dbReference type="InterPro" id="IPR001036">
    <property type="entry name" value="Acrflvin-R"/>
</dbReference>